<evidence type="ECO:0000313" key="5">
    <source>
        <dbReference type="Proteomes" id="UP000538666"/>
    </source>
</evidence>
<dbReference type="InterPro" id="IPR023753">
    <property type="entry name" value="FAD/NAD-binding_dom"/>
</dbReference>
<gene>
    <name evidence="4" type="ORF">HNQ77_002450</name>
</gene>
<dbReference type="Gene3D" id="3.50.50.60">
    <property type="entry name" value="FAD/NAD(P)-binding domain"/>
    <property type="match status" value="2"/>
</dbReference>
<name>A0A841K1G9_9BACT</name>
<dbReference type="InterPro" id="IPR018490">
    <property type="entry name" value="cNMP-bd_dom_sf"/>
</dbReference>
<evidence type="ECO:0000256" key="1">
    <source>
        <dbReference type="ARBA" id="ARBA00022630"/>
    </source>
</evidence>
<keyword evidence="2 4" id="KW-0560">Oxidoreductase</keyword>
<evidence type="ECO:0000259" key="3">
    <source>
        <dbReference type="PROSITE" id="PS50042"/>
    </source>
</evidence>
<dbReference type="EC" id="1.8.1.9" evidence="4"/>
<dbReference type="InterPro" id="IPR036188">
    <property type="entry name" value="FAD/NAD-bd_sf"/>
</dbReference>
<proteinExistence type="predicted"/>
<evidence type="ECO:0000256" key="2">
    <source>
        <dbReference type="ARBA" id="ARBA00023002"/>
    </source>
</evidence>
<dbReference type="Gene3D" id="2.60.120.10">
    <property type="entry name" value="Jelly Rolls"/>
    <property type="match status" value="1"/>
</dbReference>
<dbReference type="EMBL" id="JACHEK010000004">
    <property type="protein sequence ID" value="MBB6144498.1"/>
    <property type="molecule type" value="Genomic_DNA"/>
</dbReference>
<dbReference type="CDD" id="cd00038">
    <property type="entry name" value="CAP_ED"/>
    <property type="match status" value="1"/>
</dbReference>
<dbReference type="Proteomes" id="UP000538666">
    <property type="component" value="Unassembled WGS sequence"/>
</dbReference>
<sequence>MIQPDELKTIPFFACLSEELRHRVAHNAADLYVPKGDWLIREGEVPWFFVLLQGCVEIEKEHRGKSDASWQYYPGDFFGETSILLDSPTIASLRAHEASRVVRLDRMLFKELIDSSLECSNLVVQVMMKRVTAIRDYTRDNNPLRALVVGSQYDAECRDIRVFLSLNRIPYEWCDSGRETDRIPAYVPAGLSGSFVLVDKSVLIDAPLTVRKVADALGIGTAPADSNYDVVVVGGGPAGLAAAVYGASEGLRVLLVERNAAGGQAGTSSRIENYLGFPNGISGDDLSSRALKQASRFGAEMVMTRDVQQIETVPGGYRVELDGGSKVTTKAAVLATGVDWRRLEAEGIDRLQGKGVLYGAARTEAATVVGKKVFIVGGGNSAGQAAIFFSSYAESVTILVRGAGLASTMSQYLIDQLAQSRNIAVETFTRVESAHGADCLESISTITQEKALVQRPADALFVMIGARARTEWLPEAIQRDVNGFVCTGRDIEKWPKGREPFMLETSLPGIFCAGDVRHGSIKRVSSGVGEGSMAIAFIHQFLALEEHADLAIA</sequence>
<dbReference type="OrthoDB" id="109585at2"/>
<dbReference type="InterPro" id="IPR050097">
    <property type="entry name" value="Ferredoxin-NADP_redctase_2"/>
</dbReference>
<dbReference type="Pfam" id="PF07992">
    <property type="entry name" value="Pyr_redox_2"/>
    <property type="match status" value="1"/>
</dbReference>
<comment type="caution">
    <text evidence="4">The sequence shown here is derived from an EMBL/GenBank/DDBJ whole genome shotgun (WGS) entry which is preliminary data.</text>
</comment>
<dbReference type="SUPFAM" id="SSF51206">
    <property type="entry name" value="cAMP-binding domain-like"/>
    <property type="match status" value="1"/>
</dbReference>
<organism evidence="4 5">
    <name type="scientific">Silvibacterium bohemicum</name>
    <dbReference type="NCBI Taxonomy" id="1577686"/>
    <lineage>
        <taxon>Bacteria</taxon>
        <taxon>Pseudomonadati</taxon>
        <taxon>Acidobacteriota</taxon>
        <taxon>Terriglobia</taxon>
        <taxon>Terriglobales</taxon>
        <taxon>Acidobacteriaceae</taxon>
        <taxon>Silvibacterium</taxon>
    </lineage>
</organism>
<dbReference type="InterPro" id="IPR000595">
    <property type="entry name" value="cNMP-bd_dom"/>
</dbReference>
<dbReference type="GO" id="GO:0004791">
    <property type="term" value="F:thioredoxin-disulfide reductase (NADPH) activity"/>
    <property type="evidence" value="ECO:0007669"/>
    <property type="project" value="UniProtKB-EC"/>
</dbReference>
<dbReference type="InterPro" id="IPR014710">
    <property type="entry name" value="RmlC-like_jellyroll"/>
</dbReference>
<dbReference type="SMART" id="SM00100">
    <property type="entry name" value="cNMP"/>
    <property type="match status" value="1"/>
</dbReference>
<keyword evidence="1" id="KW-0285">Flavoprotein</keyword>
<feature type="domain" description="Cyclic nucleotide-binding" evidence="3">
    <location>
        <begin position="12"/>
        <end position="113"/>
    </location>
</feature>
<dbReference type="SUPFAM" id="SSF51905">
    <property type="entry name" value="FAD/NAD(P)-binding domain"/>
    <property type="match status" value="1"/>
</dbReference>
<accession>A0A841K1G9</accession>
<dbReference type="RefSeq" id="WP_050058893.1">
    <property type="nucleotide sequence ID" value="NZ_JACHEK010000004.1"/>
</dbReference>
<protein>
    <submittedName>
        <fullName evidence="4">Thioredoxin reductase (NADPH)</fullName>
        <ecNumber evidence="4">1.8.1.9</ecNumber>
    </submittedName>
</protein>
<dbReference type="PROSITE" id="PS50042">
    <property type="entry name" value="CNMP_BINDING_3"/>
    <property type="match status" value="1"/>
</dbReference>
<dbReference type="PRINTS" id="PR00368">
    <property type="entry name" value="FADPNR"/>
</dbReference>
<keyword evidence="5" id="KW-1185">Reference proteome</keyword>
<dbReference type="PRINTS" id="PR00469">
    <property type="entry name" value="PNDRDTASEII"/>
</dbReference>
<dbReference type="PANTHER" id="PTHR48105">
    <property type="entry name" value="THIOREDOXIN REDUCTASE 1-RELATED-RELATED"/>
    <property type="match status" value="1"/>
</dbReference>
<dbReference type="Pfam" id="PF00027">
    <property type="entry name" value="cNMP_binding"/>
    <property type="match status" value="1"/>
</dbReference>
<dbReference type="AlphaFoldDB" id="A0A841K1G9"/>
<reference evidence="4 5" key="1">
    <citation type="submission" date="2020-08" db="EMBL/GenBank/DDBJ databases">
        <title>Genomic Encyclopedia of Type Strains, Phase IV (KMG-IV): sequencing the most valuable type-strain genomes for metagenomic binning, comparative biology and taxonomic classification.</title>
        <authorList>
            <person name="Goeker M."/>
        </authorList>
    </citation>
    <scope>NUCLEOTIDE SEQUENCE [LARGE SCALE GENOMIC DNA]</scope>
    <source>
        <strain evidence="4 5">DSM 103733</strain>
    </source>
</reference>
<evidence type="ECO:0000313" key="4">
    <source>
        <dbReference type="EMBL" id="MBB6144498.1"/>
    </source>
</evidence>